<feature type="region of interest" description="Disordered" evidence="1">
    <location>
        <begin position="1"/>
        <end position="115"/>
    </location>
</feature>
<dbReference type="Proteomes" id="UP000800036">
    <property type="component" value="Unassembled WGS sequence"/>
</dbReference>
<protein>
    <submittedName>
        <fullName evidence="2">Uncharacterized protein</fullName>
    </submittedName>
</protein>
<organism evidence="2 3">
    <name type="scientific">Bimuria novae-zelandiae CBS 107.79</name>
    <dbReference type="NCBI Taxonomy" id="1447943"/>
    <lineage>
        <taxon>Eukaryota</taxon>
        <taxon>Fungi</taxon>
        <taxon>Dikarya</taxon>
        <taxon>Ascomycota</taxon>
        <taxon>Pezizomycotina</taxon>
        <taxon>Dothideomycetes</taxon>
        <taxon>Pleosporomycetidae</taxon>
        <taxon>Pleosporales</taxon>
        <taxon>Massarineae</taxon>
        <taxon>Didymosphaeriaceae</taxon>
        <taxon>Bimuria</taxon>
    </lineage>
</organism>
<feature type="compositionally biased region" description="Acidic residues" evidence="1">
    <location>
        <begin position="104"/>
        <end position="115"/>
    </location>
</feature>
<evidence type="ECO:0000256" key="1">
    <source>
        <dbReference type="SAM" id="MobiDB-lite"/>
    </source>
</evidence>
<name>A0A6A5ULR1_9PLEO</name>
<evidence type="ECO:0000313" key="2">
    <source>
        <dbReference type="EMBL" id="KAF1966173.1"/>
    </source>
</evidence>
<evidence type="ECO:0000313" key="3">
    <source>
        <dbReference type="Proteomes" id="UP000800036"/>
    </source>
</evidence>
<feature type="compositionally biased region" description="Polar residues" evidence="1">
    <location>
        <begin position="18"/>
        <end position="43"/>
    </location>
</feature>
<proteinExistence type="predicted"/>
<gene>
    <name evidence="2" type="ORF">BU23DRAFT_663796</name>
</gene>
<dbReference type="EMBL" id="ML976750">
    <property type="protein sequence ID" value="KAF1966173.1"/>
    <property type="molecule type" value="Genomic_DNA"/>
</dbReference>
<accession>A0A6A5ULR1</accession>
<sequence length="153" mass="16815">MDSSTLHTNIEPIKEEYGQSNLSKRVESPTTMETDATDGSNATKLIDPGVSCGSGSNELREPIHDHSVDRSTSSKTFGSPREDSSSTKLSETDEGNPNENAAANEDEDDELDEDEYAHYLWMIPLMDQPPKVIDLKSFITATGDKPIFQHALI</sequence>
<dbReference type="AlphaFoldDB" id="A0A6A5ULR1"/>
<reference evidence="2" key="1">
    <citation type="journal article" date="2020" name="Stud. Mycol.">
        <title>101 Dothideomycetes genomes: a test case for predicting lifestyles and emergence of pathogens.</title>
        <authorList>
            <person name="Haridas S."/>
            <person name="Albert R."/>
            <person name="Binder M."/>
            <person name="Bloem J."/>
            <person name="Labutti K."/>
            <person name="Salamov A."/>
            <person name="Andreopoulos B."/>
            <person name="Baker S."/>
            <person name="Barry K."/>
            <person name="Bills G."/>
            <person name="Bluhm B."/>
            <person name="Cannon C."/>
            <person name="Castanera R."/>
            <person name="Culley D."/>
            <person name="Daum C."/>
            <person name="Ezra D."/>
            <person name="Gonzalez J."/>
            <person name="Henrissat B."/>
            <person name="Kuo A."/>
            <person name="Liang C."/>
            <person name="Lipzen A."/>
            <person name="Lutzoni F."/>
            <person name="Magnuson J."/>
            <person name="Mondo S."/>
            <person name="Nolan M."/>
            <person name="Ohm R."/>
            <person name="Pangilinan J."/>
            <person name="Park H.-J."/>
            <person name="Ramirez L."/>
            <person name="Alfaro M."/>
            <person name="Sun H."/>
            <person name="Tritt A."/>
            <person name="Yoshinaga Y."/>
            <person name="Zwiers L.-H."/>
            <person name="Turgeon B."/>
            <person name="Goodwin S."/>
            <person name="Spatafora J."/>
            <person name="Crous P."/>
            <person name="Grigoriev I."/>
        </authorList>
    </citation>
    <scope>NUCLEOTIDE SEQUENCE</scope>
    <source>
        <strain evidence="2">CBS 107.79</strain>
    </source>
</reference>
<feature type="compositionally biased region" description="Basic and acidic residues" evidence="1">
    <location>
        <begin position="58"/>
        <end position="69"/>
    </location>
</feature>
<keyword evidence="3" id="KW-1185">Reference proteome</keyword>